<dbReference type="AlphaFoldDB" id="A0A0C9VCW4"/>
<reference evidence="2 3" key="1">
    <citation type="submission" date="2014-06" db="EMBL/GenBank/DDBJ databases">
        <title>Evolutionary Origins and Diversification of the Mycorrhizal Mutualists.</title>
        <authorList>
            <consortium name="DOE Joint Genome Institute"/>
            <consortium name="Mycorrhizal Genomics Consortium"/>
            <person name="Kohler A."/>
            <person name="Kuo A."/>
            <person name="Nagy L.G."/>
            <person name="Floudas D."/>
            <person name="Copeland A."/>
            <person name="Barry K.W."/>
            <person name="Cichocki N."/>
            <person name="Veneault-Fourrey C."/>
            <person name="LaButti K."/>
            <person name="Lindquist E.A."/>
            <person name="Lipzen A."/>
            <person name="Lundell T."/>
            <person name="Morin E."/>
            <person name="Murat C."/>
            <person name="Riley R."/>
            <person name="Ohm R."/>
            <person name="Sun H."/>
            <person name="Tunlid A."/>
            <person name="Henrissat B."/>
            <person name="Grigoriev I.V."/>
            <person name="Hibbett D.S."/>
            <person name="Martin F."/>
        </authorList>
    </citation>
    <scope>NUCLEOTIDE SEQUENCE [LARGE SCALE GENOMIC DNA]</scope>
    <source>
        <strain evidence="2 3">SS14</strain>
    </source>
</reference>
<dbReference type="OrthoDB" id="3268409at2759"/>
<dbReference type="EMBL" id="KN837191">
    <property type="protein sequence ID" value="KIJ35226.1"/>
    <property type="molecule type" value="Genomic_DNA"/>
</dbReference>
<dbReference type="HOGENOM" id="CLU_010536_0_0_1"/>
<feature type="compositionally biased region" description="Low complexity" evidence="1">
    <location>
        <begin position="900"/>
        <end position="915"/>
    </location>
</feature>
<organism evidence="2 3">
    <name type="scientific">Sphaerobolus stellatus (strain SS14)</name>
    <dbReference type="NCBI Taxonomy" id="990650"/>
    <lineage>
        <taxon>Eukaryota</taxon>
        <taxon>Fungi</taxon>
        <taxon>Dikarya</taxon>
        <taxon>Basidiomycota</taxon>
        <taxon>Agaricomycotina</taxon>
        <taxon>Agaricomycetes</taxon>
        <taxon>Phallomycetidae</taxon>
        <taxon>Geastrales</taxon>
        <taxon>Sphaerobolaceae</taxon>
        <taxon>Sphaerobolus</taxon>
    </lineage>
</organism>
<feature type="region of interest" description="Disordered" evidence="1">
    <location>
        <begin position="866"/>
        <end position="971"/>
    </location>
</feature>
<evidence type="ECO:0000313" key="2">
    <source>
        <dbReference type="EMBL" id="KIJ35226.1"/>
    </source>
</evidence>
<evidence type="ECO:0000313" key="3">
    <source>
        <dbReference type="Proteomes" id="UP000054279"/>
    </source>
</evidence>
<dbReference type="Proteomes" id="UP000054279">
    <property type="component" value="Unassembled WGS sequence"/>
</dbReference>
<evidence type="ECO:0000256" key="1">
    <source>
        <dbReference type="SAM" id="MobiDB-lite"/>
    </source>
</evidence>
<protein>
    <submittedName>
        <fullName evidence="2">Uncharacterized protein</fullName>
    </submittedName>
</protein>
<feature type="compositionally biased region" description="Basic residues" evidence="1">
    <location>
        <begin position="879"/>
        <end position="894"/>
    </location>
</feature>
<feature type="compositionally biased region" description="Polar residues" evidence="1">
    <location>
        <begin position="944"/>
        <end position="971"/>
    </location>
</feature>
<sequence length="971" mass="109867">MSNPGIQDYVQDHSLQISPAIASPVHYFTPKEISQGKNEVTSHTVAVGISTYPLNVVVEYLETSVKGIAHQFQVNPEPDKFLHPKENLQYSLGGTHGMSNRVQCRMLPSNTGSGQVPCKVLRTQCLSIKYCEFYDATSTSDASILQSTSHEAECEDFLKTLALFAVLQEKGCCFSDTDTLSMELDDSGDFSEDIIDGVRYHDVRSPERGSLCKGEIGLYYNSNGAPFLACKNFSAYHRAHFHLRRLDEYDIEYLTALFRNDITEVARHETNAKDLGYGPLIPCTFVASCREQKQLCINLHRDFAGRLRRGELLLKEECPVRFIMYQPWDLANCPYVLIYSQGDHNHSDPRPTKTPLAIRQPLEQWLQSLDWQLADATPRRILLNPEFMGNLRDFLNGKHAYNPSLSALHPSLENKDHVQRFILELRHLIYPNGTGFEGVKCLAKQHEMLPKEEQYLRFAGTVQIPRERPFHLVICMSAAMSRLLVKARRISIDTSFKRAVGWEEFEIETWDDIKMHSVTCSRVFISSQSAEAHQILFSKIFEIANADTAEKVCFRYIHGQGIETVVADAHKGQALGLAKVCVNMCHHVTRNCHYHSDDSDCKLNQMSLIQHLAHFFIQCINHYERKIKNLGDKISVECRRAMHSLASTSPVPDFEANKDIIRRDSKSARDWLQDKEVHQFMFPALYFPLSKMPLTIWQASPHTSNGNEQAHRTINRDGIKMALLAAVVIGYHRDFDNMSTSNPGLLINSRDRLSTHYARKQLSIVRNVRVAKRKVEASDNELLAIYAQIDELTPQILLLAQKLEEMDNRMPEFDIHSRELQQLDLQYQEVCSEAQALAKSSSGQVELRNLATPTFYAHLIGHLPPLFQPGDQGGEAPRSKKTKVRKPRASQKKKAPIDTQLQSQQLPSQGSQVSLPVVRPASGPFSSTLASEPHHISHHPGTFNIPSTYSDTFQYPSGSQMTQAPANTQSD</sequence>
<gene>
    <name evidence="2" type="ORF">M422DRAFT_262607</name>
</gene>
<name>A0A0C9VCW4_SPHS4</name>
<proteinExistence type="predicted"/>
<keyword evidence="3" id="KW-1185">Reference proteome</keyword>
<accession>A0A0C9VCW4</accession>